<name>A0A1H4AXT1_9BACI</name>
<evidence type="ECO:0000256" key="2">
    <source>
        <dbReference type="SAM" id="MobiDB-lite"/>
    </source>
</evidence>
<gene>
    <name evidence="4" type="ORF">SAMN05421743_104239</name>
</gene>
<dbReference type="Pfam" id="PF15902">
    <property type="entry name" value="Sortilin-Vps10"/>
    <property type="match status" value="1"/>
</dbReference>
<dbReference type="SUPFAM" id="SSF110296">
    <property type="entry name" value="Oligoxyloglucan reducing end-specific cellobiohydrolase"/>
    <property type="match status" value="1"/>
</dbReference>
<dbReference type="Gene3D" id="2.130.10.10">
    <property type="entry name" value="YVTN repeat-like/Quinoprotein amine dehydrogenase"/>
    <property type="match status" value="2"/>
</dbReference>
<feature type="region of interest" description="Disordered" evidence="2">
    <location>
        <begin position="23"/>
        <end position="58"/>
    </location>
</feature>
<keyword evidence="1" id="KW-0677">Repeat</keyword>
<dbReference type="STRING" id="571932.SAMN05421743_104239"/>
<keyword evidence="5" id="KW-1185">Reference proteome</keyword>
<protein>
    <recommendedName>
        <fullName evidence="3">Sortilin N-terminal domain-containing protein</fullName>
    </recommendedName>
</protein>
<evidence type="ECO:0000256" key="1">
    <source>
        <dbReference type="ARBA" id="ARBA00022737"/>
    </source>
</evidence>
<evidence type="ECO:0000259" key="3">
    <source>
        <dbReference type="Pfam" id="PF15902"/>
    </source>
</evidence>
<accession>A0A1H4AXT1</accession>
<dbReference type="PROSITE" id="PS51257">
    <property type="entry name" value="PROKAR_LIPOPROTEIN"/>
    <property type="match status" value="1"/>
</dbReference>
<proteinExistence type="predicted"/>
<sequence>MIKKLLLITSISVGIILSGCNQNEEGSQTEEDTQTDKAEQNDSESQSKDQSNGNMAEFLQPFDGSVNHVHGIGYMNPETGIAFASHTGLKFYKDGKWQETKGQHNDYMGFNAVEDGFYTSGHPGKDSDLPNPLGLKKSFDGGQSMENLGFEGESDFHTMGVGYRNHAIYLMNIQPNSKLEAGFYRSLDDGETWESVEANGLSTSPFAIAVHPTDENIVAASTKNGVHLSEDGGKSFELIKENTQGTALFFEEDTLYYATYSNEPTMEAVNLEDRSAEKISLPDIGQQAILYIAKNHAADEAFTILSSNGETDNAYRTTDGGSNWQQIIDQGKPLSK</sequence>
<dbReference type="InterPro" id="IPR054817">
    <property type="entry name" value="Glycosyl_F510_1955-like"/>
</dbReference>
<reference evidence="4 5" key="1">
    <citation type="submission" date="2016-10" db="EMBL/GenBank/DDBJ databases">
        <authorList>
            <person name="de Groot N.N."/>
        </authorList>
    </citation>
    <scope>NUCLEOTIDE SEQUENCE [LARGE SCALE GENOMIC DNA]</scope>
    <source>
        <strain evidence="4 5">CCM7597</strain>
    </source>
</reference>
<dbReference type="InterPro" id="IPR031778">
    <property type="entry name" value="Sortilin_N"/>
</dbReference>
<feature type="domain" description="Sortilin N-terminal" evidence="3">
    <location>
        <begin position="138"/>
        <end position="264"/>
    </location>
</feature>
<evidence type="ECO:0000313" key="4">
    <source>
        <dbReference type="EMBL" id="SEA40699.1"/>
    </source>
</evidence>
<dbReference type="AlphaFoldDB" id="A0A1H4AXT1"/>
<dbReference type="NCBIfam" id="NF045728">
    <property type="entry name" value="glycosyl_F510_1955"/>
    <property type="match status" value="1"/>
</dbReference>
<dbReference type="RefSeq" id="WP_093043854.1">
    <property type="nucleotide sequence ID" value="NZ_FNQR01000004.1"/>
</dbReference>
<dbReference type="Proteomes" id="UP000198584">
    <property type="component" value="Unassembled WGS sequence"/>
</dbReference>
<organism evidence="4 5">
    <name type="scientific">Thalassobacillus cyri</name>
    <dbReference type="NCBI Taxonomy" id="571932"/>
    <lineage>
        <taxon>Bacteria</taxon>
        <taxon>Bacillati</taxon>
        <taxon>Bacillota</taxon>
        <taxon>Bacilli</taxon>
        <taxon>Bacillales</taxon>
        <taxon>Bacillaceae</taxon>
        <taxon>Thalassobacillus</taxon>
    </lineage>
</organism>
<dbReference type="EMBL" id="FNQR01000004">
    <property type="protein sequence ID" value="SEA40699.1"/>
    <property type="molecule type" value="Genomic_DNA"/>
</dbReference>
<dbReference type="OrthoDB" id="9764804at2"/>
<evidence type="ECO:0000313" key="5">
    <source>
        <dbReference type="Proteomes" id="UP000198584"/>
    </source>
</evidence>
<dbReference type="InterPro" id="IPR015943">
    <property type="entry name" value="WD40/YVTN_repeat-like_dom_sf"/>
</dbReference>